<evidence type="ECO:0000259" key="10">
    <source>
        <dbReference type="PROSITE" id="PS51820"/>
    </source>
</evidence>
<name>A0A9W9YNG2_9CNID</name>
<proteinExistence type="inferred from homology"/>
<evidence type="ECO:0000256" key="5">
    <source>
        <dbReference type="ARBA" id="ARBA00022968"/>
    </source>
</evidence>
<dbReference type="GO" id="GO:0008376">
    <property type="term" value="F:acetylgalactosaminyltransferase activity"/>
    <property type="evidence" value="ECO:0007669"/>
    <property type="project" value="InterPro"/>
</dbReference>
<keyword evidence="4 9" id="KW-0812">Transmembrane</keyword>
<evidence type="ECO:0000256" key="3">
    <source>
        <dbReference type="ARBA" id="ARBA00022679"/>
    </source>
</evidence>
<evidence type="ECO:0000256" key="9">
    <source>
        <dbReference type="RuleBase" id="RU364016"/>
    </source>
</evidence>
<dbReference type="OrthoDB" id="5971499at2759"/>
<dbReference type="Gene3D" id="3.90.182.10">
    <property type="entry name" value="Toxin - Anthrax Protective Antigen,domain 1"/>
    <property type="match status" value="1"/>
</dbReference>
<dbReference type="InterPro" id="IPR051227">
    <property type="entry name" value="CS_glycosyltransferase"/>
</dbReference>
<sequence>MVDFRRIFVLFGRRLTSKRRFVVVLASIPFLGYLLLFTSSRSITVPVTPISTNIAGDCPCATRQQTAENDAVKPHLDALTRERKVQNHSLSSDVRLSVHMWSGVCGMEVDILRNWPHFPYFPDKRSFISEFQRTQVPATNNNGERIFGFIHPQRSGEYYFAISSDDTSELWLSPNEDPASSEMIARVYSPKESAWTEKGDYKKYPDQISKGITLHAYKKYYIESLSKQGSGDAHVSVYWSLYNNSTLEIISSKYLSSFSENNNRESIPQHAGKQTNTWLQSKSKSYFNRLPFISKKEYIRHIPTCPYSPSFVVRKVDHYQGVWLTKESEVFPQDDTDMSKGGGKKDWMQPNPLVNKSRVESVVDKLINSLQSGKYFLKKIHNVIHKPDPKNGSRFLLNLELGLNSNNQSFRLSEHVYQKEGSGILCLPEGITWNNSATVYFILPVKDQGNWVHHFINQLTEASLSTGDTNFHVIIIDFESKDVDIGKVFNTSLLSRRHTIVSLTGKFYKTLALNQAAELVPNAHDIIFLFDLHIDVPTDIMDSVRMNTIAGRMAYFPIVGRLDCESTSAKHRGFWQMNGYGIMSVYKSDWERFGGMNVEDYKYSWGGEDWDLLDRVMRLSMEVERIKYPGLYHHYHAKQKKWN</sequence>
<dbReference type="GO" id="GO:0032580">
    <property type="term" value="C:Golgi cisterna membrane"/>
    <property type="evidence" value="ECO:0007669"/>
    <property type="project" value="UniProtKB-SubCell"/>
</dbReference>
<dbReference type="InterPro" id="IPR029044">
    <property type="entry name" value="Nucleotide-diphossugar_trans"/>
</dbReference>
<dbReference type="EMBL" id="MU827312">
    <property type="protein sequence ID" value="KAJ7360062.1"/>
    <property type="molecule type" value="Genomic_DNA"/>
</dbReference>
<feature type="domain" description="PA14" evidence="10">
    <location>
        <begin position="102"/>
        <end position="253"/>
    </location>
</feature>
<evidence type="ECO:0000313" key="12">
    <source>
        <dbReference type="Proteomes" id="UP001163046"/>
    </source>
</evidence>
<keyword evidence="6 9" id="KW-1133">Transmembrane helix</keyword>
<comment type="caution">
    <text evidence="11">The sequence shown here is derived from an EMBL/GenBank/DDBJ whole genome shotgun (WGS) entry which is preliminary data.</text>
</comment>
<dbReference type="AlphaFoldDB" id="A0A9W9YNG2"/>
<comment type="similarity">
    <text evidence="2 9">Belongs to the chondroitin N-acetylgalactosaminyltransferase family.</text>
</comment>
<dbReference type="Pfam" id="PF05679">
    <property type="entry name" value="CHGN"/>
    <property type="match status" value="1"/>
</dbReference>
<evidence type="ECO:0000256" key="4">
    <source>
        <dbReference type="ARBA" id="ARBA00022692"/>
    </source>
</evidence>
<dbReference type="PANTHER" id="PTHR12369">
    <property type="entry name" value="CHONDROITIN SYNTHASE"/>
    <property type="match status" value="1"/>
</dbReference>
<evidence type="ECO:0000256" key="2">
    <source>
        <dbReference type="ARBA" id="ARBA00009239"/>
    </source>
</evidence>
<dbReference type="EC" id="2.4.1.-" evidence="9"/>
<gene>
    <name evidence="11" type="ORF">OS493_019154</name>
</gene>
<evidence type="ECO:0000256" key="8">
    <source>
        <dbReference type="ARBA" id="ARBA00023136"/>
    </source>
</evidence>
<feature type="transmembrane region" description="Helical" evidence="9">
    <location>
        <begin position="21"/>
        <end position="39"/>
    </location>
</feature>
<evidence type="ECO:0000256" key="1">
    <source>
        <dbReference type="ARBA" id="ARBA00004447"/>
    </source>
</evidence>
<dbReference type="Proteomes" id="UP001163046">
    <property type="component" value="Unassembled WGS sequence"/>
</dbReference>
<dbReference type="SUPFAM" id="SSF56988">
    <property type="entry name" value="Anthrax protective antigen"/>
    <property type="match status" value="1"/>
</dbReference>
<accession>A0A9W9YNG2</accession>
<keyword evidence="3 9" id="KW-0808">Transferase</keyword>
<dbReference type="PANTHER" id="PTHR12369:SF5">
    <property type="entry name" value="HEXOSYLTRANSFERASE"/>
    <property type="match status" value="1"/>
</dbReference>
<comment type="subcellular location">
    <subcellularLocation>
        <location evidence="1 9">Golgi apparatus</location>
        <location evidence="1 9">Golgi stack membrane</location>
        <topology evidence="1 9">Single-pass type II membrane protein</topology>
    </subcellularLocation>
</comment>
<reference evidence="11" key="1">
    <citation type="submission" date="2023-01" db="EMBL/GenBank/DDBJ databases">
        <title>Genome assembly of the deep-sea coral Lophelia pertusa.</title>
        <authorList>
            <person name="Herrera S."/>
            <person name="Cordes E."/>
        </authorList>
    </citation>
    <scope>NUCLEOTIDE SEQUENCE</scope>
    <source>
        <strain evidence="11">USNM1676648</strain>
        <tissue evidence="11">Polyp</tissue>
    </source>
</reference>
<dbReference type="InterPro" id="IPR008428">
    <property type="entry name" value="Chond_GalNAc"/>
</dbReference>
<dbReference type="Gene3D" id="3.90.550.10">
    <property type="entry name" value="Spore Coat Polysaccharide Biosynthesis Protein SpsA, Chain A"/>
    <property type="match status" value="1"/>
</dbReference>
<keyword evidence="5 9" id="KW-0735">Signal-anchor</keyword>
<evidence type="ECO:0000313" key="11">
    <source>
        <dbReference type="EMBL" id="KAJ7360062.1"/>
    </source>
</evidence>
<dbReference type="SUPFAM" id="SSF53448">
    <property type="entry name" value="Nucleotide-diphospho-sugar transferases"/>
    <property type="match status" value="1"/>
</dbReference>
<keyword evidence="7 9" id="KW-0333">Golgi apparatus</keyword>
<dbReference type="PROSITE" id="PS51820">
    <property type="entry name" value="PA14"/>
    <property type="match status" value="1"/>
</dbReference>
<evidence type="ECO:0000256" key="7">
    <source>
        <dbReference type="ARBA" id="ARBA00023034"/>
    </source>
</evidence>
<dbReference type="InterPro" id="IPR037524">
    <property type="entry name" value="PA14/GLEYA"/>
</dbReference>
<evidence type="ECO:0000256" key="6">
    <source>
        <dbReference type="ARBA" id="ARBA00022989"/>
    </source>
</evidence>
<keyword evidence="8 9" id="KW-0472">Membrane</keyword>
<protein>
    <recommendedName>
        <fullName evidence="9">Hexosyltransferase</fullName>
        <ecNumber evidence="9">2.4.1.-</ecNumber>
    </recommendedName>
</protein>
<organism evidence="11 12">
    <name type="scientific">Desmophyllum pertusum</name>
    <dbReference type="NCBI Taxonomy" id="174260"/>
    <lineage>
        <taxon>Eukaryota</taxon>
        <taxon>Metazoa</taxon>
        <taxon>Cnidaria</taxon>
        <taxon>Anthozoa</taxon>
        <taxon>Hexacorallia</taxon>
        <taxon>Scleractinia</taxon>
        <taxon>Caryophylliina</taxon>
        <taxon>Caryophylliidae</taxon>
        <taxon>Desmophyllum</taxon>
    </lineage>
</organism>
<keyword evidence="12" id="KW-1185">Reference proteome</keyword>